<gene>
    <name evidence="1" type="ORF">EGR_00108</name>
</gene>
<accession>W6VD25</accession>
<dbReference type="Proteomes" id="UP000019149">
    <property type="component" value="Unassembled WGS sequence"/>
</dbReference>
<dbReference type="EMBL" id="APAU02000001">
    <property type="protein sequence ID" value="EUB64839.1"/>
    <property type="molecule type" value="Genomic_DNA"/>
</dbReference>
<dbReference type="KEGG" id="egl:EGR_00108"/>
<dbReference type="GeneID" id="36335823"/>
<sequence>MLLEPSIIVQNLLREEYSKFSYVDLTKQITPALVYTINTLMAKTFHHAIYVNLCISTAFQNIGKFYPEAFICSEETCEDLALVLCIHNQHGKPTNSGPDVKISCIAHYRRRNLKNVMVMKDLTALAHAHTPGKDYNNYLQTNIQSSALKFVNILRGQEAIKFHKTSMFFHFERKSKLCVQ</sequence>
<evidence type="ECO:0000313" key="1">
    <source>
        <dbReference type="EMBL" id="EUB64839.1"/>
    </source>
</evidence>
<evidence type="ECO:0000313" key="2">
    <source>
        <dbReference type="Proteomes" id="UP000019149"/>
    </source>
</evidence>
<name>W6VD25_ECHGR</name>
<comment type="caution">
    <text evidence="1">The sequence shown here is derived from an EMBL/GenBank/DDBJ whole genome shotgun (WGS) entry which is preliminary data.</text>
</comment>
<reference evidence="1 2" key="1">
    <citation type="journal article" date="2013" name="Nat. Genet.">
        <title>The genome of the hydatid tapeworm Echinococcus granulosus.</title>
        <authorList>
            <person name="Zheng H."/>
            <person name="Zhang W."/>
            <person name="Zhang L."/>
            <person name="Zhang Z."/>
            <person name="Li J."/>
            <person name="Lu G."/>
            <person name="Zhu Y."/>
            <person name="Wang Y."/>
            <person name="Huang Y."/>
            <person name="Liu J."/>
            <person name="Kang H."/>
            <person name="Chen J."/>
            <person name="Wang L."/>
            <person name="Chen A."/>
            <person name="Yu S."/>
            <person name="Gao Z."/>
            <person name="Jin L."/>
            <person name="Gu W."/>
            <person name="Wang Z."/>
            <person name="Zhao L."/>
            <person name="Shi B."/>
            <person name="Wen H."/>
            <person name="Lin R."/>
            <person name="Jones M.K."/>
            <person name="Brejova B."/>
            <person name="Vinar T."/>
            <person name="Zhao G."/>
            <person name="McManus D.P."/>
            <person name="Chen Z."/>
            <person name="Zhou Y."/>
            <person name="Wang S."/>
        </authorList>
    </citation>
    <scope>NUCLEOTIDE SEQUENCE [LARGE SCALE GENOMIC DNA]</scope>
</reference>
<proteinExistence type="predicted"/>
<dbReference type="CTD" id="36335823"/>
<dbReference type="AlphaFoldDB" id="W6VD25"/>
<dbReference type="RefSeq" id="XP_024356035.1">
    <property type="nucleotide sequence ID" value="XM_024489357.1"/>
</dbReference>
<keyword evidence="2" id="KW-1185">Reference proteome</keyword>
<protein>
    <submittedName>
        <fullName evidence="1">Uncharacterized protein</fullName>
    </submittedName>
</protein>
<organism evidence="1 2">
    <name type="scientific">Echinococcus granulosus</name>
    <name type="common">Hydatid tapeworm</name>
    <dbReference type="NCBI Taxonomy" id="6210"/>
    <lineage>
        <taxon>Eukaryota</taxon>
        <taxon>Metazoa</taxon>
        <taxon>Spiralia</taxon>
        <taxon>Lophotrochozoa</taxon>
        <taxon>Platyhelminthes</taxon>
        <taxon>Cestoda</taxon>
        <taxon>Eucestoda</taxon>
        <taxon>Cyclophyllidea</taxon>
        <taxon>Taeniidae</taxon>
        <taxon>Echinococcus</taxon>
        <taxon>Echinococcus granulosus group</taxon>
    </lineage>
</organism>